<evidence type="ECO:0000313" key="2">
    <source>
        <dbReference type="Proteomes" id="UP001202248"/>
    </source>
</evidence>
<dbReference type="EMBL" id="JAKWBL010000004">
    <property type="protein sequence ID" value="MCH5599621.1"/>
    <property type="molecule type" value="Genomic_DNA"/>
</dbReference>
<organism evidence="1 2">
    <name type="scientific">Niabella ginsengisoli</name>
    <dbReference type="NCBI Taxonomy" id="522298"/>
    <lineage>
        <taxon>Bacteria</taxon>
        <taxon>Pseudomonadati</taxon>
        <taxon>Bacteroidota</taxon>
        <taxon>Chitinophagia</taxon>
        <taxon>Chitinophagales</taxon>
        <taxon>Chitinophagaceae</taxon>
        <taxon>Niabella</taxon>
    </lineage>
</organism>
<comment type="caution">
    <text evidence="1">The sequence shown here is derived from an EMBL/GenBank/DDBJ whole genome shotgun (WGS) entry which is preliminary data.</text>
</comment>
<dbReference type="SUPFAM" id="SSF48452">
    <property type="entry name" value="TPR-like"/>
    <property type="match status" value="1"/>
</dbReference>
<dbReference type="Gene3D" id="1.25.40.10">
    <property type="entry name" value="Tetratricopeptide repeat domain"/>
    <property type="match status" value="1"/>
</dbReference>
<protein>
    <recommendedName>
        <fullName evidence="3">Tetratricopeptide repeat protein</fullName>
    </recommendedName>
</protein>
<name>A0ABS9SMW4_9BACT</name>
<dbReference type="Proteomes" id="UP001202248">
    <property type="component" value="Unassembled WGS sequence"/>
</dbReference>
<dbReference type="InterPro" id="IPR011990">
    <property type="entry name" value="TPR-like_helical_dom_sf"/>
</dbReference>
<accession>A0ABS9SMW4</accession>
<keyword evidence="2" id="KW-1185">Reference proteome</keyword>
<gene>
    <name evidence="1" type="ORF">MKP09_17760</name>
</gene>
<evidence type="ECO:0000313" key="1">
    <source>
        <dbReference type="EMBL" id="MCH5599621.1"/>
    </source>
</evidence>
<proteinExistence type="predicted"/>
<reference evidence="1 2" key="1">
    <citation type="submission" date="2022-02" db="EMBL/GenBank/DDBJ databases">
        <authorList>
            <person name="Min J."/>
        </authorList>
    </citation>
    <scope>NUCLEOTIDE SEQUENCE [LARGE SCALE GENOMIC DNA]</scope>
    <source>
        <strain evidence="1 2">GR10-1</strain>
    </source>
</reference>
<sequence length="148" mass="16682">MATLWNGIAIGNIGKTYTNESNFSKAQPLLSQYLQQSISVGDSLNIAMSQNAFASFYIQQKEYAPAYAAAGYALSIAKRQSIYAEIIHATNILAQYHQKYNHADSAVYYHKLSNEYQNLLKDSARKSELSVIKAQIAFDNLQYFLTRH</sequence>
<evidence type="ECO:0008006" key="3">
    <source>
        <dbReference type="Google" id="ProtNLM"/>
    </source>
</evidence>
<dbReference type="RefSeq" id="WP_240831661.1">
    <property type="nucleotide sequence ID" value="NZ_JAKWBL010000004.1"/>
</dbReference>